<evidence type="ECO:0000313" key="2">
    <source>
        <dbReference type="EMBL" id="ACB76666.1"/>
    </source>
</evidence>
<dbReference type="OrthoDB" id="1068010at2"/>
<accession>B1ZUA4</accession>
<dbReference type="EMBL" id="CP001032">
    <property type="protein sequence ID" value="ACB76666.1"/>
    <property type="molecule type" value="Genomic_DNA"/>
</dbReference>
<name>B1ZUA4_OPITP</name>
<organism evidence="2 3">
    <name type="scientific">Opitutus terrae (strain DSM 11246 / JCM 15787 / PB90-1)</name>
    <dbReference type="NCBI Taxonomy" id="452637"/>
    <lineage>
        <taxon>Bacteria</taxon>
        <taxon>Pseudomonadati</taxon>
        <taxon>Verrucomicrobiota</taxon>
        <taxon>Opitutia</taxon>
        <taxon>Opitutales</taxon>
        <taxon>Opitutaceae</taxon>
        <taxon>Opitutus</taxon>
    </lineage>
</organism>
<keyword evidence="3" id="KW-1185">Reference proteome</keyword>
<dbReference type="Gene3D" id="1.20.5.170">
    <property type="match status" value="1"/>
</dbReference>
<dbReference type="STRING" id="452637.Oter_3389"/>
<evidence type="ECO:0000313" key="3">
    <source>
        <dbReference type="Proteomes" id="UP000007013"/>
    </source>
</evidence>
<dbReference type="eggNOG" id="COG4396">
    <property type="taxonomic scope" value="Bacteria"/>
</dbReference>
<dbReference type="GO" id="GO:0003690">
    <property type="term" value="F:double-stranded DNA binding"/>
    <property type="evidence" value="ECO:0007669"/>
    <property type="project" value="InterPro"/>
</dbReference>
<dbReference type="HOGENOM" id="CLU_129156_0_0_0"/>
<protein>
    <submittedName>
        <fullName evidence="2">Mu Gam family protein</fullName>
    </submittedName>
</protein>
<dbReference type="RefSeq" id="WP_012376195.1">
    <property type="nucleotide sequence ID" value="NC_010571.1"/>
</dbReference>
<dbReference type="KEGG" id="ote:Oter_3389"/>
<dbReference type="SUPFAM" id="SSF161266">
    <property type="entry name" value="Gam-like"/>
    <property type="match status" value="1"/>
</dbReference>
<sequence>MTSNRIKLTSPVISTRAEAERVLGDIAASTAALNAAKAKLDQRLTSIRQEHEGTIDQLAKRIEALSGLLQQWAEASPEEFGGKKSIDFIHGTLGFRTGMPKLKTLAGWTWDKVLGALDAANHFVRIKREVDKEGVLMAYGRGELDDAELRGAGMRVVQDESFFVEPKLEEQSGKIVTSAN</sequence>
<reference evidence="2 3" key="1">
    <citation type="journal article" date="2011" name="J. Bacteriol.">
        <title>Genome sequence of the verrucomicrobium Opitutus terrae PB90-1, an abundant inhabitant of rice paddy soil ecosystems.</title>
        <authorList>
            <person name="van Passel M.W."/>
            <person name="Kant R."/>
            <person name="Palva A."/>
            <person name="Copeland A."/>
            <person name="Lucas S."/>
            <person name="Lapidus A."/>
            <person name="Glavina del Rio T."/>
            <person name="Pitluck S."/>
            <person name="Goltsman E."/>
            <person name="Clum A."/>
            <person name="Sun H."/>
            <person name="Schmutz J."/>
            <person name="Larimer F.W."/>
            <person name="Land M.L."/>
            <person name="Hauser L."/>
            <person name="Kyrpides N."/>
            <person name="Mikhailova N."/>
            <person name="Richardson P.P."/>
            <person name="Janssen P.H."/>
            <person name="de Vos W.M."/>
            <person name="Smidt H."/>
        </authorList>
    </citation>
    <scope>NUCLEOTIDE SEQUENCE [LARGE SCALE GENOMIC DNA]</scope>
    <source>
        <strain evidence="3">DSM 11246 / JCM 15787 / PB90-1</strain>
    </source>
</reference>
<proteinExistence type="predicted"/>
<dbReference type="InterPro" id="IPR009951">
    <property type="entry name" value="Host-nuc_inhib_Gam"/>
</dbReference>
<feature type="coiled-coil region" evidence="1">
    <location>
        <begin position="48"/>
        <end position="75"/>
    </location>
</feature>
<dbReference type="GO" id="GO:0042262">
    <property type="term" value="P:DNA protection"/>
    <property type="evidence" value="ECO:0007669"/>
    <property type="project" value="InterPro"/>
</dbReference>
<keyword evidence="1" id="KW-0175">Coiled coil</keyword>
<evidence type="ECO:0000256" key="1">
    <source>
        <dbReference type="SAM" id="Coils"/>
    </source>
</evidence>
<gene>
    <name evidence="2" type="ordered locus">Oter_3389</name>
</gene>
<dbReference type="Pfam" id="PF07352">
    <property type="entry name" value="Phage_Mu_Gam"/>
    <property type="match status" value="1"/>
</dbReference>
<dbReference type="Proteomes" id="UP000007013">
    <property type="component" value="Chromosome"/>
</dbReference>
<dbReference type="AlphaFoldDB" id="B1ZUA4"/>